<comment type="caution">
    <text evidence="2">The sequence shown here is derived from an EMBL/GenBank/DDBJ whole genome shotgun (WGS) entry which is preliminary data.</text>
</comment>
<feature type="transmembrane region" description="Helical" evidence="1">
    <location>
        <begin position="101"/>
        <end position="119"/>
    </location>
</feature>
<keyword evidence="1" id="KW-0812">Transmembrane</keyword>
<keyword evidence="3" id="KW-1185">Reference proteome</keyword>
<organism evidence="2 3">
    <name type="scientific">Xanthocytophaga agilis</name>
    <dbReference type="NCBI Taxonomy" id="3048010"/>
    <lineage>
        <taxon>Bacteria</taxon>
        <taxon>Pseudomonadati</taxon>
        <taxon>Bacteroidota</taxon>
        <taxon>Cytophagia</taxon>
        <taxon>Cytophagales</taxon>
        <taxon>Rhodocytophagaceae</taxon>
        <taxon>Xanthocytophaga</taxon>
    </lineage>
</organism>
<dbReference type="SUPFAM" id="SSF50494">
    <property type="entry name" value="Trypsin-like serine proteases"/>
    <property type="match status" value="1"/>
</dbReference>
<dbReference type="Proteomes" id="UP001232063">
    <property type="component" value="Unassembled WGS sequence"/>
</dbReference>
<keyword evidence="1" id="KW-1133">Transmembrane helix</keyword>
<name>A0AAE3RBH4_9BACT</name>
<sequence>MKFKFNSRGKNFVKRNLIKKDEGKLTYVQLFGFLLITLGITYFASFLLPSGIIDIFPFLKLDEHPESTEVPIAFFTIMLGVAFAFPDMLKGQTKDISTMRIVVFMFANVICMLILKVGWDKHSLTEIGLDGFWIGVIAFLFGAKATQAYFENAKSFSPNSITTPDINDNALTKAEISRLAVIQNRDVLLVKYPNIESVSDTLKKGDSCVTIYVKDNQTASIPKEVDVTLKSGSVLKVPTEIVADTGIAKPHIGQATDELSDSNSPDYFGSICCIVESTTNNNFKGVVTAGHVFTYGDYFNYGGVLGQNQKRDVLLNGNPKATLFFQQMKFNQDIAIAELEDKSNLLNNYISFGNVFYKVSENDLNSATPNATIASRQNNKRDVFILDFNVSFEIKYFNLPRYIRDIILIGSTNDRTTSQTVSVGGDSGSCVYHKATGKLIGLLLGGNNKFTFVLPIQETLNSFNFRTV</sequence>
<keyword evidence="1" id="KW-0472">Membrane</keyword>
<proteinExistence type="predicted"/>
<dbReference type="AlphaFoldDB" id="A0AAE3RBH4"/>
<evidence type="ECO:0000313" key="2">
    <source>
        <dbReference type="EMBL" id="MDJ1505165.1"/>
    </source>
</evidence>
<reference evidence="2" key="1">
    <citation type="submission" date="2023-05" db="EMBL/GenBank/DDBJ databases">
        <authorList>
            <person name="Zhang X."/>
        </authorList>
    </citation>
    <scope>NUCLEOTIDE SEQUENCE</scope>
    <source>
        <strain evidence="2">BD1B2-1</strain>
    </source>
</reference>
<gene>
    <name evidence="2" type="ORF">QNI22_31200</name>
</gene>
<dbReference type="InterPro" id="IPR009003">
    <property type="entry name" value="Peptidase_S1_PA"/>
</dbReference>
<dbReference type="EMBL" id="JASJOU010000015">
    <property type="protein sequence ID" value="MDJ1505165.1"/>
    <property type="molecule type" value="Genomic_DNA"/>
</dbReference>
<evidence type="ECO:0000256" key="1">
    <source>
        <dbReference type="SAM" id="Phobius"/>
    </source>
</evidence>
<feature type="transmembrane region" description="Helical" evidence="1">
    <location>
        <begin position="70"/>
        <end position="89"/>
    </location>
</feature>
<dbReference type="RefSeq" id="WP_314516982.1">
    <property type="nucleotide sequence ID" value="NZ_JASJOU010000015.1"/>
</dbReference>
<feature type="transmembrane region" description="Helical" evidence="1">
    <location>
        <begin position="25"/>
        <end position="50"/>
    </location>
</feature>
<accession>A0AAE3RBH4</accession>
<evidence type="ECO:0000313" key="3">
    <source>
        <dbReference type="Proteomes" id="UP001232063"/>
    </source>
</evidence>
<protein>
    <submittedName>
        <fullName evidence="2">Uncharacterized protein</fullName>
    </submittedName>
</protein>